<proteinExistence type="predicted"/>
<gene>
    <name evidence="1" type="ORF">FHS11_005092</name>
</gene>
<dbReference type="EMBL" id="JACHWX010000023">
    <property type="protein sequence ID" value="MBB3058634.1"/>
    <property type="molecule type" value="Genomic_DNA"/>
</dbReference>
<organism evidence="1 2">
    <name type="scientific">Mucilaginibacter gotjawali</name>
    <dbReference type="NCBI Taxonomy" id="1550579"/>
    <lineage>
        <taxon>Bacteria</taxon>
        <taxon>Pseudomonadati</taxon>
        <taxon>Bacteroidota</taxon>
        <taxon>Sphingobacteriia</taxon>
        <taxon>Sphingobacteriales</taxon>
        <taxon>Sphingobacteriaceae</taxon>
        <taxon>Mucilaginibacter</taxon>
    </lineage>
</organism>
<evidence type="ECO:0000313" key="2">
    <source>
        <dbReference type="Proteomes" id="UP000539265"/>
    </source>
</evidence>
<accession>A0A839SN26</accession>
<protein>
    <submittedName>
        <fullName evidence="1">Uncharacterized protein</fullName>
    </submittedName>
</protein>
<reference evidence="1" key="1">
    <citation type="submission" date="2020-08" db="EMBL/GenBank/DDBJ databases">
        <title>Genomic Encyclopedia of Type Strains, Phase III (KMG-III): the genomes of soil and plant-associated and newly described type strains.</title>
        <authorList>
            <person name="Whitman W."/>
        </authorList>
    </citation>
    <scope>NUCLEOTIDE SEQUENCE [LARGE SCALE GENOMIC DNA]</scope>
    <source>
        <strain evidence="1">CECT 8628</strain>
    </source>
</reference>
<dbReference type="AlphaFoldDB" id="A0A839SN26"/>
<dbReference type="Proteomes" id="UP000539265">
    <property type="component" value="Unassembled WGS sequence"/>
</dbReference>
<keyword evidence="2" id="KW-1185">Reference proteome</keyword>
<sequence>MKTLLAGQIIHYAIHLAAQAQALIHTLGHLIK</sequence>
<comment type="caution">
    <text evidence="1">The sequence shown here is derived from an EMBL/GenBank/DDBJ whole genome shotgun (WGS) entry which is preliminary data.</text>
</comment>
<evidence type="ECO:0000313" key="1">
    <source>
        <dbReference type="EMBL" id="MBB3058634.1"/>
    </source>
</evidence>
<name>A0A839SN26_9SPHI</name>